<evidence type="ECO:0000313" key="2">
    <source>
        <dbReference type="Proteomes" id="UP001064933"/>
    </source>
</evidence>
<dbReference type="Proteomes" id="UP001064933">
    <property type="component" value="Chromosome"/>
</dbReference>
<proteinExistence type="predicted"/>
<dbReference type="EMBL" id="CP104562">
    <property type="protein sequence ID" value="UXH80085.1"/>
    <property type="molecule type" value="Genomic_DNA"/>
</dbReference>
<protein>
    <submittedName>
        <fullName evidence="1">Uncharacterized protein</fullName>
    </submittedName>
</protein>
<gene>
    <name evidence="1" type="ORF">N4261_09470</name>
</gene>
<dbReference type="RefSeq" id="WP_261759903.1">
    <property type="nucleotide sequence ID" value="NZ_CP104562.2"/>
</dbReference>
<sequence length="63" mass="6958">MAVLAALSVVGMAEGALKREAMALEFISARGWMLRMPDGVVFVGDMQRHLYNRCKSRKQCVSA</sequence>
<accession>A0ABY6B6E9</accession>
<evidence type="ECO:0000313" key="1">
    <source>
        <dbReference type="EMBL" id="UXH80085.1"/>
    </source>
</evidence>
<organism evidence="1 2">
    <name type="scientific">Roseateles amylovorans</name>
    <dbReference type="NCBI Taxonomy" id="2978473"/>
    <lineage>
        <taxon>Bacteria</taxon>
        <taxon>Pseudomonadati</taxon>
        <taxon>Pseudomonadota</taxon>
        <taxon>Betaproteobacteria</taxon>
        <taxon>Burkholderiales</taxon>
        <taxon>Sphaerotilaceae</taxon>
        <taxon>Roseateles</taxon>
    </lineage>
</organism>
<name>A0ABY6B6E9_9BURK</name>
<keyword evidence="2" id="KW-1185">Reference proteome</keyword>
<reference evidence="1" key="1">
    <citation type="submission" date="2022-10" db="EMBL/GenBank/DDBJ databases">
        <title>Characterization and whole genome sequencing of a new Roseateles species, isolated from fresh water.</title>
        <authorList>
            <person name="Guliayeva D.Y."/>
            <person name="Akhremchuk A.E."/>
            <person name="Sikolenko M.A."/>
            <person name="Valentovich L.N."/>
            <person name="Sidarenka A.V."/>
        </authorList>
    </citation>
    <scope>NUCLEOTIDE SEQUENCE</scope>
    <source>
        <strain evidence="1">BIM B-1768</strain>
    </source>
</reference>